<feature type="non-terminal residue" evidence="2">
    <location>
        <position position="147"/>
    </location>
</feature>
<sequence length="147" mass="16591">MGNVKCVKNENRGKDMSETFKMMNWQLDQFTDQVLVALDQLISIVLSPFVWFFQHPLADFCKWLFGPQSIAQGETALAVILVALGAYAIFFVFHTAALVAIATFVIPALLSLLGHIFHFGFKVLIIYLAIRFCIALVKFSGKWIDKM</sequence>
<keyword evidence="1" id="KW-0812">Transmembrane</keyword>
<dbReference type="Proteomes" id="UP000014244">
    <property type="component" value="Unassembled WGS sequence"/>
</dbReference>
<organism evidence="2 3">
    <name type="scientific">Lacticaseibacillus paracasei subsp. paracasei Lpp41</name>
    <dbReference type="NCBI Taxonomy" id="1256208"/>
    <lineage>
        <taxon>Bacteria</taxon>
        <taxon>Bacillati</taxon>
        <taxon>Bacillota</taxon>
        <taxon>Bacilli</taxon>
        <taxon>Lactobacillales</taxon>
        <taxon>Lactobacillaceae</taxon>
        <taxon>Lacticaseibacillus</taxon>
    </lineage>
</organism>
<accession>A0A829H568</accession>
<proteinExistence type="predicted"/>
<evidence type="ECO:0000256" key="1">
    <source>
        <dbReference type="SAM" id="Phobius"/>
    </source>
</evidence>
<keyword evidence="1" id="KW-1133">Transmembrane helix</keyword>
<comment type="caution">
    <text evidence="2">The sequence shown here is derived from an EMBL/GenBank/DDBJ whole genome shotgun (WGS) entry which is preliminary data.</text>
</comment>
<feature type="transmembrane region" description="Helical" evidence="1">
    <location>
        <begin position="116"/>
        <end position="137"/>
    </location>
</feature>
<evidence type="ECO:0000313" key="3">
    <source>
        <dbReference type="Proteomes" id="UP000014244"/>
    </source>
</evidence>
<keyword evidence="1" id="KW-0472">Membrane</keyword>
<dbReference type="EMBL" id="ANKE01000585">
    <property type="protein sequence ID" value="EPC71284.1"/>
    <property type="molecule type" value="Genomic_DNA"/>
</dbReference>
<gene>
    <name evidence="2" type="ORF">Lpp41_12158</name>
</gene>
<protein>
    <submittedName>
        <fullName evidence="2">Uncharacterized protein</fullName>
    </submittedName>
</protein>
<feature type="transmembrane region" description="Helical" evidence="1">
    <location>
        <begin position="41"/>
        <end position="65"/>
    </location>
</feature>
<reference evidence="2 3" key="1">
    <citation type="journal article" date="2013" name="PLoS ONE">
        <title>Lactobacillus paracasei comparative genomics: towards species pan-genome definition and exploitation of diversity.</title>
        <authorList>
            <person name="Smokvina T."/>
            <person name="Wels M."/>
            <person name="Polka J."/>
            <person name="Chervaux C."/>
            <person name="Brisse S."/>
            <person name="Boekhorst J."/>
            <person name="van Hylckama Vlieg J.E."/>
            <person name="Siezen R.J."/>
        </authorList>
    </citation>
    <scope>NUCLEOTIDE SEQUENCE [LARGE SCALE GENOMIC DNA]</scope>
    <source>
        <strain evidence="2 3">Lpp41</strain>
    </source>
</reference>
<name>A0A829H568_LACPA</name>
<feature type="transmembrane region" description="Helical" evidence="1">
    <location>
        <begin position="77"/>
        <end position="110"/>
    </location>
</feature>
<dbReference type="AlphaFoldDB" id="A0A829H568"/>
<evidence type="ECO:0000313" key="2">
    <source>
        <dbReference type="EMBL" id="EPC71284.1"/>
    </source>
</evidence>